<evidence type="ECO:0000256" key="10">
    <source>
        <dbReference type="ARBA" id="ARBA00022741"/>
    </source>
</evidence>
<dbReference type="InterPro" id="IPR000719">
    <property type="entry name" value="Prot_kinase_dom"/>
</dbReference>
<dbReference type="GO" id="GO:0030246">
    <property type="term" value="F:carbohydrate binding"/>
    <property type="evidence" value="ECO:0007669"/>
    <property type="project" value="UniProtKB-KW"/>
</dbReference>
<dbReference type="AlphaFoldDB" id="A0A6A3C8S7"/>
<comment type="similarity">
    <text evidence="2">In the N-terminal section; belongs to the leguminous lectin family.</text>
</comment>
<dbReference type="Gene3D" id="2.60.120.200">
    <property type="match status" value="1"/>
</dbReference>
<dbReference type="GO" id="GO:0005524">
    <property type="term" value="F:ATP binding"/>
    <property type="evidence" value="ECO:0007669"/>
    <property type="project" value="UniProtKB-UniRule"/>
</dbReference>
<gene>
    <name evidence="20" type="ORF">F3Y22_tig00008262pilonHSYRG00026</name>
</gene>
<dbReference type="GO" id="GO:0002229">
    <property type="term" value="P:defense response to oomycetes"/>
    <property type="evidence" value="ECO:0007669"/>
    <property type="project" value="UniProtKB-ARBA"/>
</dbReference>
<evidence type="ECO:0000256" key="13">
    <source>
        <dbReference type="ARBA" id="ARBA00022989"/>
    </source>
</evidence>
<evidence type="ECO:0000256" key="18">
    <source>
        <dbReference type="SAM" id="Phobius"/>
    </source>
</evidence>
<dbReference type="GO" id="GO:0005886">
    <property type="term" value="C:plasma membrane"/>
    <property type="evidence" value="ECO:0007669"/>
    <property type="project" value="UniProtKB-SubCell"/>
</dbReference>
<name>A0A6A3C8S7_HIBSY</name>
<keyword evidence="14 18" id="KW-0472">Membrane</keyword>
<keyword evidence="8" id="KW-0732">Signal</keyword>
<evidence type="ECO:0000256" key="15">
    <source>
        <dbReference type="ARBA" id="ARBA00023170"/>
    </source>
</evidence>
<evidence type="ECO:0000256" key="8">
    <source>
        <dbReference type="ARBA" id="ARBA00022729"/>
    </source>
</evidence>
<keyword evidence="21" id="KW-1185">Reference proteome</keyword>
<evidence type="ECO:0000256" key="7">
    <source>
        <dbReference type="ARBA" id="ARBA00022692"/>
    </source>
</evidence>
<comment type="caution">
    <text evidence="20">The sequence shown here is derived from an EMBL/GenBank/DDBJ whole genome shotgun (WGS) entry which is preliminary data.</text>
</comment>
<evidence type="ECO:0000256" key="3">
    <source>
        <dbReference type="ARBA" id="ARBA00010217"/>
    </source>
</evidence>
<comment type="similarity">
    <text evidence="3">In the C-terminal section; belongs to the protein kinase superfamily. Ser/Thr protein kinase family.</text>
</comment>
<keyword evidence="10 17" id="KW-0547">Nucleotide-binding</keyword>
<dbReference type="InterPro" id="IPR001220">
    <property type="entry name" value="Legume_lectin_dom"/>
</dbReference>
<dbReference type="FunFam" id="1.10.510.10:FF:000240">
    <property type="entry name" value="Lectin-domain containing receptor kinase A4.3"/>
    <property type="match status" value="1"/>
</dbReference>
<keyword evidence="12 17" id="KW-0067">ATP-binding</keyword>
<evidence type="ECO:0000313" key="21">
    <source>
        <dbReference type="Proteomes" id="UP000436088"/>
    </source>
</evidence>
<dbReference type="CDD" id="cd06899">
    <property type="entry name" value="lectin_legume_LecRK_Arcelin_ConA"/>
    <property type="match status" value="1"/>
</dbReference>
<dbReference type="Gene3D" id="3.30.200.20">
    <property type="entry name" value="Phosphorylase Kinase, domain 1"/>
    <property type="match status" value="1"/>
</dbReference>
<keyword evidence="11 20" id="KW-0418">Kinase</keyword>
<sequence length="610" mass="67324">MRGLSIRVKHALPMDSLISTLWTICTGLDGLRMPTGCPCGSLKQGNFPTSEPVLPSASTSKTLRLMVMALSSSLLLLVLNSAAGRLGLFNSSQWVSTLGQVVMVEFDTYKNGWDPARLNNHVGINDNSIMSSVYTGWNASMHSGDTADVLITYNATTKNLSASWSYRSTNNPQDVSSLNYEIDLKIALPEWVMVGFSAATGVSVEQHILRSWEFSSTLEREDETGRNKSRNVKIVLGTVLPLGVLIAVIFILLINLRQRKTVKREKPEAENLTSINDALEKGAGPRRFSYADLVTATNNFSEGRKLGEGGFGAVYRGYLPDLDMVVAVKRISRGSKQGKKEFVTEVKVISQLRHRNLVQLIGWCHDKSEFLLVYEFMPNGSLDFFLFGKKAPLSWSLRFRISLGLASAILYLHDEWEQCVVHRDIKSNNIMLDSSFNAKLGDFGLARLIDHELGPRTTGLAGTLGYMAPEYVSTGRASKESDVYSFGVVLLEIATGRKSIHRIEDFEMGLVAWVWDHYGQGKLLAAVDEKLGNDVDEKQVVCLMIVGLWCAHPDSNSRPSIRQVTQALNFDMEMPNLPTQMPVATYLAPAKSATTSDEPLLTNSSLAVGR</sequence>
<dbReference type="InterPro" id="IPR017441">
    <property type="entry name" value="Protein_kinase_ATP_BS"/>
</dbReference>
<dbReference type="PROSITE" id="PS00108">
    <property type="entry name" value="PROTEIN_KINASE_ST"/>
    <property type="match status" value="1"/>
</dbReference>
<evidence type="ECO:0000259" key="19">
    <source>
        <dbReference type="PROSITE" id="PS50011"/>
    </source>
</evidence>
<proteinExistence type="inferred from homology"/>
<evidence type="ECO:0000256" key="1">
    <source>
        <dbReference type="ARBA" id="ARBA00004251"/>
    </source>
</evidence>
<keyword evidence="5" id="KW-0723">Serine/threonine-protein kinase</keyword>
<feature type="domain" description="Protein kinase" evidence="19">
    <location>
        <begin position="300"/>
        <end position="577"/>
    </location>
</feature>
<protein>
    <submittedName>
        <fullName evidence="20">L-type lectin-domain containing receptor kinase IX.1</fullName>
    </submittedName>
</protein>
<evidence type="ECO:0000313" key="20">
    <source>
        <dbReference type="EMBL" id="KAE8725665.1"/>
    </source>
</evidence>
<dbReference type="EMBL" id="VEPZ02000409">
    <property type="protein sequence ID" value="KAE8725665.1"/>
    <property type="molecule type" value="Genomic_DNA"/>
</dbReference>
<dbReference type="Pfam" id="PF07714">
    <property type="entry name" value="PK_Tyr_Ser-Thr"/>
    <property type="match status" value="1"/>
</dbReference>
<evidence type="ECO:0000256" key="5">
    <source>
        <dbReference type="ARBA" id="ARBA00022527"/>
    </source>
</evidence>
<feature type="binding site" evidence="17">
    <location>
        <position position="329"/>
    </location>
    <ligand>
        <name>ATP</name>
        <dbReference type="ChEBI" id="CHEBI:30616"/>
    </ligand>
</feature>
<keyword evidence="4" id="KW-1003">Cell membrane</keyword>
<dbReference type="PROSITE" id="PS00308">
    <property type="entry name" value="LECTIN_LEGUME_ALPHA"/>
    <property type="match status" value="1"/>
</dbReference>
<dbReference type="GO" id="GO:0004674">
    <property type="term" value="F:protein serine/threonine kinase activity"/>
    <property type="evidence" value="ECO:0007669"/>
    <property type="project" value="UniProtKB-KW"/>
</dbReference>
<evidence type="ECO:0000256" key="16">
    <source>
        <dbReference type="ARBA" id="ARBA00023180"/>
    </source>
</evidence>
<keyword evidence="16" id="KW-0325">Glycoprotein</keyword>
<dbReference type="PROSITE" id="PS00107">
    <property type="entry name" value="PROTEIN_KINASE_ATP"/>
    <property type="match status" value="1"/>
</dbReference>
<feature type="transmembrane region" description="Helical" evidence="18">
    <location>
        <begin position="234"/>
        <end position="256"/>
    </location>
</feature>
<dbReference type="InterPro" id="IPR011009">
    <property type="entry name" value="Kinase-like_dom_sf"/>
</dbReference>
<dbReference type="InterPro" id="IPR050528">
    <property type="entry name" value="L-type_Lectin-RKs"/>
</dbReference>
<keyword evidence="7 18" id="KW-0812">Transmembrane</keyword>
<dbReference type="Proteomes" id="UP000436088">
    <property type="component" value="Unassembled WGS sequence"/>
</dbReference>
<dbReference type="PROSITE" id="PS50011">
    <property type="entry name" value="PROTEIN_KINASE_DOM"/>
    <property type="match status" value="1"/>
</dbReference>
<dbReference type="Pfam" id="PF00139">
    <property type="entry name" value="Lectin_legB"/>
    <property type="match status" value="1"/>
</dbReference>
<dbReference type="PANTHER" id="PTHR27007">
    <property type="match status" value="1"/>
</dbReference>
<evidence type="ECO:0000256" key="11">
    <source>
        <dbReference type="ARBA" id="ARBA00022777"/>
    </source>
</evidence>
<evidence type="ECO:0000256" key="2">
    <source>
        <dbReference type="ARBA" id="ARBA00008536"/>
    </source>
</evidence>
<dbReference type="InterPro" id="IPR000985">
    <property type="entry name" value="Lectin_LegA_CS"/>
</dbReference>
<dbReference type="SMART" id="SM00220">
    <property type="entry name" value="S_TKc"/>
    <property type="match status" value="1"/>
</dbReference>
<keyword evidence="15 20" id="KW-0675">Receptor</keyword>
<accession>A0A6A3C8S7</accession>
<dbReference type="InterPro" id="IPR001245">
    <property type="entry name" value="Ser-Thr/Tyr_kinase_cat_dom"/>
</dbReference>
<evidence type="ECO:0000256" key="14">
    <source>
        <dbReference type="ARBA" id="ARBA00023136"/>
    </source>
</evidence>
<dbReference type="Gene3D" id="1.10.510.10">
    <property type="entry name" value="Transferase(Phosphotransferase) domain 1"/>
    <property type="match status" value="1"/>
</dbReference>
<keyword evidence="6" id="KW-0808">Transferase</keyword>
<comment type="subcellular location">
    <subcellularLocation>
        <location evidence="1">Cell membrane</location>
        <topology evidence="1">Single-pass type I membrane protein</topology>
    </subcellularLocation>
</comment>
<evidence type="ECO:0000256" key="4">
    <source>
        <dbReference type="ARBA" id="ARBA00022475"/>
    </source>
</evidence>
<dbReference type="FunFam" id="3.30.200.20:FF:000168">
    <property type="entry name" value="L-type lectin-domain containing receptor kinase IX.1"/>
    <property type="match status" value="1"/>
</dbReference>
<dbReference type="InterPro" id="IPR008271">
    <property type="entry name" value="Ser/Thr_kinase_AS"/>
</dbReference>
<evidence type="ECO:0000256" key="12">
    <source>
        <dbReference type="ARBA" id="ARBA00022840"/>
    </source>
</evidence>
<dbReference type="CDD" id="cd14066">
    <property type="entry name" value="STKc_IRAK"/>
    <property type="match status" value="1"/>
</dbReference>
<dbReference type="InterPro" id="IPR013320">
    <property type="entry name" value="ConA-like_dom_sf"/>
</dbReference>
<keyword evidence="9" id="KW-0430">Lectin</keyword>
<reference evidence="20" key="1">
    <citation type="submission" date="2019-09" db="EMBL/GenBank/DDBJ databases">
        <title>Draft genome information of white flower Hibiscus syriacus.</title>
        <authorList>
            <person name="Kim Y.-M."/>
        </authorList>
    </citation>
    <scope>NUCLEOTIDE SEQUENCE [LARGE SCALE GENOMIC DNA]</scope>
    <source>
        <strain evidence="20">YM2019G1</strain>
    </source>
</reference>
<evidence type="ECO:0000256" key="9">
    <source>
        <dbReference type="ARBA" id="ARBA00022734"/>
    </source>
</evidence>
<organism evidence="20 21">
    <name type="scientific">Hibiscus syriacus</name>
    <name type="common">Rose of Sharon</name>
    <dbReference type="NCBI Taxonomy" id="106335"/>
    <lineage>
        <taxon>Eukaryota</taxon>
        <taxon>Viridiplantae</taxon>
        <taxon>Streptophyta</taxon>
        <taxon>Embryophyta</taxon>
        <taxon>Tracheophyta</taxon>
        <taxon>Spermatophyta</taxon>
        <taxon>Magnoliopsida</taxon>
        <taxon>eudicotyledons</taxon>
        <taxon>Gunneridae</taxon>
        <taxon>Pentapetalae</taxon>
        <taxon>rosids</taxon>
        <taxon>malvids</taxon>
        <taxon>Malvales</taxon>
        <taxon>Malvaceae</taxon>
        <taxon>Malvoideae</taxon>
        <taxon>Hibiscus</taxon>
    </lineage>
</organism>
<keyword evidence="13 18" id="KW-1133">Transmembrane helix</keyword>
<evidence type="ECO:0000256" key="17">
    <source>
        <dbReference type="PROSITE-ProRule" id="PRU10141"/>
    </source>
</evidence>
<evidence type="ECO:0000256" key="6">
    <source>
        <dbReference type="ARBA" id="ARBA00022679"/>
    </source>
</evidence>
<dbReference type="SUPFAM" id="SSF49899">
    <property type="entry name" value="Concanavalin A-like lectins/glucanases"/>
    <property type="match status" value="1"/>
</dbReference>
<dbReference type="SUPFAM" id="SSF56112">
    <property type="entry name" value="Protein kinase-like (PK-like)"/>
    <property type="match status" value="1"/>
</dbReference>